<dbReference type="Pfam" id="PF07409">
    <property type="entry name" value="GP46"/>
    <property type="match status" value="1"/>
</dbReference>
<dbReference type="RefSeq" id="WP_089085460.1">
    <property type="nucleotide sequence ID" value="NZ_AP018823.1"/>
</dbReference>
<dbReference type="AlphaFoldDB" id="A0A3G9GBY1"/>
<proteinExistence type="predicted"/>
<gene>
    <name evidence="1" type="ORF">DLM_1250</name>
</gene>
<sequence length="117" mass="12727">MDALLDPHTASYAGSRTSTLANAVYLRLATPLGSWWADPSLGSRLHELQRAKDLSRIDTLARQYAEQALAPLLQDGRASRITVDSQRPRPGWLVLLIAVTAASGALQTFRYPVRVGG</sequence>
<reference evidence="2" key="3">
    <citation type="journal article" date="2017" name="Plant Physiol. Biochem.">
        <title>Differential oxidative and antioxidative response of duckweed Lemna minor toward plant growth promoting/inhibiting bacteria.</title>
        <authorList>
            <person name="Ishizawa H."/>
            <person name="Kuroda M."/>
            <person name="Morikawa M."/>
            <person name="Ike M."/>
        </authorList>
    </citation>
    <scope>NUCLEOTIDE SEQUENCE [LARGE SCALE GENOMIC DNA]</scope>
    <source>
        <strain evidence="2">H3</strain>
    </source>
</reference>
<dbReference type="InterPro" id="IPR010877">
    <property type="entry name" value="Phage_Mu_Gp46"/>
</dbReference>
<dbReference type="Gene3D" id="3.10.450.40">
    <property type="match status" value="1"/>
</dbReference>
<reference evidence="2" key="1">
    <citation type="journal article" date="2017" name="Biotechnol. Biofuels">
        <title>Evaluation of environmental bacterial communities as a factor affecting the growth of duckweed Lemna minor.</title>
        <authorList>
            <person name="Ishizawa H."/>
            <person name="Kuroda M."/>
            <person name="Morikawa M."/>
            <person name="Ike M."/>
        </authorList>
    </citation>
    <scope>NUCLEOTIDE SEQUENCE [LARGE SCALE GENOMIC DNA]</scope>
    <source>
        <strain evidence="2">H3</strain>
    </source>
</reference>
<name>A0A3G9GBY1_9NEIS</name>
<dbReference type="OrthoDB" id="6689897at2"/>
<organism evidence="1 2">
    <name type="scientific">Aquitalea magnusonii</name>
    <dbReference type="NCBI Taxonomy" id="332411"/>
    <lineage>
        <taxon>Bacteria</taxon>
        <taxon>Pseudomonadati</taxon>
        <taxon>Pseudomonadota</taxon>
        <taxon>Betaproteobacteria</taxon>
        <taxon>Neisseriales</taxon>
        <taxon>Chromobacteriaceae</taxon>
        <taxon>Aquitalea</taxon>
    </lineage>
</organism>
<dbReference type="STRING" id="332411.VI06_18320"/>
<dbReference type="SUPFAM" id="SSF160719">
    <property type="entry name" value="gpW/gp25-like"/>
    <property type="match status" value="1"/>
</dbReference>
<accession>A0A3G9GBY1</accession>
<evidence type="ECO:0000313" key="1">
    <source>
        <dbReference type="EMBL" id="BBF84874.1"/>
    </source>
</evidence>
<dbReference type="EMBL" id="AP018823">
    <property type="protein sequence ID" value="BBF84874.1"/>
    <property type="molecule type" value="Genomic_DNA"/>
</dbReference>
<dbReference type="KEGG" id="amah:DLM_1250"/>
<evidence type="ECO:0000313" key="2">
    <source>
        <dbReference type="Proteomes" id="UP000198290"/>
    </source>
</evidence>
<protein>
    <submittedName>
        <fullName evidence="1">Bacteriophage protein GP46</fullName>
    </submittedName>
</protein>
<reference evidence="1 2" key="2">
    <citation type="journal article" date="2017" name="Genome Announc.">
        <title>Draft genome sequence of Aquitalea magnusonii strain H3, a plant growth-promoting bacterium of duckweed Lemna minor.</title>
        <authorList>
            <person name="Ishizawa H."/>
            <person name="Kuroda M."/>
            <person name="Ike M."/>
        </authorList>
    </citation>
    <scope>NUCLEOTIDE SEQUENCE [LARGE SCALE GENOMIC DNA]</scope>
    <source>
        <strain evidence="1 2">H3</strain>
    </source>
</reference>
<dbReference type="Proteomes" id="UP000198290">
    <property type="component" value="Chromosome"/>
</dbReference>
<keyword evidence="2" id="KW-1185">Reference proteome</keyword>